<dbReference type="PANTHER" id="PTHR21310">
    <property type="entry name" value="AMINOGLYCOSIDE PHOSPHOTRANSFERASE-RELATED-RELATED"/>
    <property type="match status" value="1"/>
</dbReference>
<dbReference type="InterPro" id="IPR011009">
    <property type="entry name" value="Kinase-like_dom_sf"/>
</dbReference>
<dbReference type="EMBL" id="JAHQCR010000038">
    <property type="protein sequence ID" value="MBU9721618.1"/>
    <property type="molecule type" value="Genomic_DNA"/>
</dbReference>
<dbReference type="InterPro" id="IPR002575">
    <property type="entry name" value="Aminoglycoside_PTrfase"/>
</dbReference>
<organism evidence="2 3">
    <name type="scientific">Evansella alkalicola</name>
    <dbReference type="NCBI Taxonomy" id="745819"/>
    <lineage>
        <taxon>Bacteria</taxon>
        <taxon>Bacillati</taxon>
        <taxon>Bacillota</taxon>
        <taxon>Bacilli</taxon>
        <taxon>Bacillales</taxon>
        <taxon>Bacillaceae</taxon>
        <taxon>Evansella</taxon>
    </lineage>
</organism>
<comment type="caution">
    <text evidence="2">The sequence shown here is derived from an EMBL/GenBank/DDBJ whole genome shotgun (WGS) entry which is preliminary data.</text>
</comment>
<protein>
    <submittedName>
        <fullName evidence="2">Phosphotransferase</fullName>
    </submittedName>
</protein>
<dbReference type="SUPFAM" id="SSF56112">
    <property type="entry name" value="Protein kinase-like (PK-like)"/>
    <property type="match status" value="1"/>
</dbReference>
<feature type="domain" description="Aminoglycoside phosphotransferase" evidence="1">
    <location>
        <begin position="72"/>
        <end position="243"/>
    </location>
</feature>
<keyword evidence="3" id="KW-1185">Reference proteome</keyword>
<gene>
    <name evidence="2" type="ORF">KS407_09185</name>
</gene>
<dbReference type="Proteomes" id="UP000790580">
    <property type="component" value="Unassembled WGS sequence"/>
</dbReference>
<evidence type="ECO:0000313" key="2">
    <source>
        <dbReference type="EMBL" id="MBU9721618.1"/>
    </source>
</evidence>
<name>A0ABS6JSR7_9BACI</name>
<evidence type="ECO:0000313" key="3">
    <source>
        <dbReference type="Proteomes" id="UP000790580"/>
    </source>
</evidence>
<dbReference type="Pfam" id="PF01636">
    <property type="entry name" value="APH"/>
    <property type="match status" value="1"/>
</dbReference>
<accession>A0ABS6JSR7</accession>
<reference evidence="2 3" key="1">
    <citation type="submission" date="2021-06" db="EMBL/GenBank/DDBJ databases">
        <title>Bacillus sp. RD4P76, an endophyte from a halophyte.</title>
        <authorList>
            <person name="Sun J.-Q."/>
        </authorList>
    </citation>
    <scope>NUCLEOTIDE SEQUENCE [LARGE SCALE GENOMIC DNA]</scope>
    <source>
        <strain evidence="2 3">JCM 17098</strain>
    </source>
</reference>
<dbReference type="InterPro" id="IPR051678">
    <property type="entry name" value="AGP_Transferase"/>
</dbReference>
<evidence type="ECO:0000259" key="1">
    <source>
        <dbReference type="Pfam" id="PF01636"/>
    </source>
</evidence>
<sequence>MRNVFGESYTIGNIIELHGGAQKTVYKIDCINGFSCVLYIWDLVDNFFQKEKLGEESDERSFGSDLFYLNNKYLSEKGINTPFLYDLKTDRNIYSFDYGLIQYIEGHKLESFLKNYEVTAERKLMQRVGDLITCMHSEKRNEFGCLESKAINNGKCHLLQLKKAIKDLSYTSQYDTSIQYNHDKILSILNELESKIKLRNEYRFIHWELGPDHILVNAEKEPFIIDIEGAKFFDVEYEHAFLKLRFGNFYRYFEDKDYDLDPDRMCFYQFYHHISLTSGGLKLLNRGFPNQKFAKELARYHTDCVLNLIKCYSQR</sequence>
<proteinExistence type="predicted"/>
<dbReference type="Gene3D" id="3.90.1200.10">
    <property type="match status" value="1"/>
</dbReference>
<dbReference type="PANTHER" id="PTHR21310:SF15">
    <property type="entry name" value="AMINOGLYCOSIDE PHOSPHOTRANSFERASE DOMAIN-CONTAINING PROTEIN"/>
    <property type="match status" value="1"/>
</dbReference>